<reference evidence="6 7" key="1">
    <citation type="submission" date="2020-07" db="EMBL/GenBank/DDBJ databases">
        <title>Complete genome and description of Selenomonas timonensis sp. nov., a new bacterium isolated from a gingivitis subject.</title>
        <authorList>
            <person name="Antezack A."/>
        </authorList>
    </citation>
    <scope>NUCLEOTIDE SEQUENCE [LARGE SCALE GENOMIC DNA]</scope>
    <source>
        <strain evidence="6 7">Marseille-Q3039</strain>
    </source>
</reference>
<dbReference type="InterPro" id="IPR043502">
    <property type="entry name" value="DNA/RNA_pol_sf"/>
</dbReference>
<gene>
    <name evidence="6" type="ORF">H1B31_08040</name>
</gene>
<dbReference type="SUPFAM" id="SSF53098">
    <property type="entry name" value="Ribonuclease H-like"/>
    <property type="match status" value="1"/>
</dbReference>
<evidence type="ECO:0000259" key="5">
    <source>
        <dbReference type="SMART" id="SM00482"/>
    </source>
</evidence>
<dbReference type="GO" id="GO:0006261">
    <property type="term" value="P:DNA-templated DNA replication"/>
    <property type="evidence" value="ECO:0007669"/>
    <property type="project" value="InterPro"/>
</dbReference>
<name>A0A7G7VI79_9FIRM</name>
<dbReference type="KEGG" id="stim:H1B31_08040"/>
<dbReference type="PANTHER" id="PTHR10133">
    <property type="entry name" value="DNA POLYMERASE I"/>
    <property type="match status" value="1"/>
</dbReference>
<evidence type="ECO:0000313" key="7">
    <source>
        <dbReference type="Proteomes" id="UP000515480"/>
    </source>
</evidence>
<evidence type="ECO:0000256" key="2">
    <source>
        <dbReference type="ARBA" id="ARBA00012417"/>
    </source>
</evidence>
<dbReference type="Gene3D" id="3.30.420.10">
    <property type="entry name" value="Ribonuclease H-like superfamily/Ribonuclease H"/>
    <property type="match status" value="1"/>
</dbReference>
<protein>
    <recommendedName>
        <fullName evidence="2">DNA-directed DNA polymerase</fullName>
        <ecNumber evidence="2">2.7.7.7</ecNumber>
    </recommendedName>
</protein>
<evidence type="ECO:0000256" key="3">
    <source>
        <dbReference type="ARBA" id="ARBA00022705"/>
    </source>
</evidence>
<dbReference type="RefSeq" id="WP_185979935.1">
    <property type="nucleotide sequence ID" value="NZ_CP060204.1"/>
</dbReference>
<dbReference type="Gene3D" id="1.10.150.20">
    <property type="entry name" value="5' to 3' exonuclease, C-terminal subdomain"/>
    <property type="match status" value="1"/>
</dbReference>
<dbReference type="EC" id="2.7.7.7" evidence="2"/>
<comment type="similarity">
    <text evidence="1">Belongs to the DNA polymerase type-A family.</text>
</comment>
<comment type="catalytic activity">
    <reaction evidence="4">
        <text>DNA(n) + a 2'-deoxyribonucleoside 5'-triphosphate = DNA(n+1) + diphosphate</text>
        <dbReference type="Rhea" id="RHEA:22508"/>
        <dbReference type="Rhea" id="RHEA-COMP:17339"/>
        <dbReference type="Rhea" id="RHEA-COMP:17340"/>
        <dbReference type="ChEBI" id="CHEBI:33019"/>
        <dbReference type="ChEBI" id="CHEBI:61560"/>
        <dbReference type="ChEBI" id="CHEBI:173112"/>
        <dbReference type="EC" id="2.7.7.7"/>
    </reaction>
</comment>
<dbReference type="InterPro" id="IPR012337">
    <property type="entry name" value="RNaseH-like_sf"/>
</dbReference>
<dbReference type="InterPro" id="IPR036397">
    <property type="entry name" value="RNaseH_sf"/>
</dbReference>
<dbReference type="Proteomes" id="UP000515480">
    <property type="component" value="Chromosome"/>
</dbReference>
<keyword evidence="7" id="KW-1185">Reference proteome</keyword>
<proteinExistence type="inferred from homology"/>
<keyword evidence="3" id="KW-0235">DNA replication</keyword>
<dbReference type="InterPro" id="IPR002298">
    <property type="entry name" value="DNA_polymerase_A"/>
</dbReference>
<evidence type="ECO:0000256" key="4">
    <source>
        <dbReference type="ARBA" id="ARBA00049244"/>
    </source>
</evidence>
<dbReference type="GO" id="GO:0003887">
    <property type="term" value="F:DNA-directed DNA polymerase activity"/>
    <property type="evidence" value="ECO:0007669"/>
    <property type="project" value="UniProtKB-EC"/>
</dbReference>
<dbReference type="GO" id="GO:0006302">
    <property type="term" value="P:double-strand break repair"/>
    <property type="evidence" value="ECO:0007669"/>
    <property type="project" value="TreeGrafter"/>
</dbReference>
<sequence length="645" mass="72702">MKSISIDIETFSSVPLAKAGVYKYAEAEDFEILLFGYSVDGGEVQVVDLANGEEIPKEILAVLTDETVTKWAFNAMFERVCLSRHLGIHLKPNAWRCSMIWAATLGLPLSLKDVGAVLRLDRQKLEEGKDLIRYFCVPCKATKSNGGRTRNLPEDASEKWELFKAYNKRDVETEMEIQARLQKFPVSESEWENYVIDQEINDRGISVDTTFVSQAIRCDERSKVICLERAQNLTGLANPNSPLQLMDWLRGKGLSVESLAKSEVSKMLKTAVGDVREVLELRQRLAKTSVKKYMAMEAVTGADHRARGLFQFYGANRTGRFAGRLIQLQNLPQNHLAQLKEVRTLVKNGDFDLLDMLYDSTSDVLSQLIRTSFVPRSGCRFIVADYAAIEARVLAWLAGERWVLDVFQKNGDIYCETASRMFHCKVEKHGENADLRQKGKQAVLSCGYGGSVGALIAMGAVESGMKEEELQPLVDLWRASNPHIVQFWWDVDRAVKTCVKRRVEVETHGIRCAYKSGVLFIRLPSGRELAYVKPRIGENRFGGESVAYEGLGMTKKWERIETFGGKLVENITQATARDLLVFAMKQLRNRGFDIVMHVHDEIVLEVPHGVSSVEEICSVMAESPPWSKDLPLKADGYACEFYRKD</sequence>
<feature type="domain" description="DNA-directed DNA polymerase family A palm" evidence="5">
    <location>
        <begin position="366"/>
        <end position="610"/>
    </location>
</feature>
<dbReference type="CDD" id="cd08642">
    <property type="entry name" value="DNA_pol_A_pol_I_A"/>
    <property type="match status" value="1"/>
</dbReference>
<dbReference type="PANTHER" id="PTHR10133:SF27">
    <property type="entry name" value="DNA POLYMERASE NU"/>
    <property type="match status" value="1"/>
</dbReference>
<dbReference type="EMBL" id="CP060204">
    <property type="protein sequence ID" value="QNH53822.1"/>
    <property type="molecule type" value="Genomic_DNA"/>
</dbReference>
<dbReference type="Gene3D" id="3.30.70.370">
    <property type="match status" value="1"/>
</dbReference>
<evidence type="ECO:0000313" key="6">
    <source>
        <dbReference type="EMBL" id="QNH53822.1"/>
    </source>
</evidence>
<dbReference type="InterPro" id="IPR001098">
    <property type="entry name" value="DNA-dir_DNA_pol_A_palm_dom"/>
</dbReference>
<organism evidence="6 7">
    <name type="scientific">Selenomonas timonae</name>
    <dbReference type="NCBI Taxonomy" id="2754044"/>
    <lineage>
        <taxon>Bacteria</taxon>
        <taxon>Bacillati</taxon>
        <taxon>Bacillota</taxon>
        <taxon>Negativicutes</taxon>
        <taxon>Selenomonadales</taxon>
        <taxon>Selenomonadaceae</taxon>
        <taxon>Selenomonas</taxon>
    </lineage>
</organism>
<evidence type="ECO:0000256" key="1">
    <source>
        <dbReference type="ARBA" id="ARBA00007705"/>
    </source>
</evidence>
<dbReference type="GO" id="GO:0003677">
    <property type="term" value="F:DNA binding"/>
    <property type="evidence" value="ECO:0007669"/>
    <property type="project" value="InterPro"/>
</dbReference>
<dbReference type="AlphaFoldDB" id="A0A7G7VI79"/>
<dbReference type="SMART" id="SM00482">
    <property type="entry name" value="POLAc"/>
    <property type="match status" value="1"/>
</dbReference>
<dbReference type="SUPFAM" id="SSF56672">
    <property type="entry name" value="DNA/RNA polymerases"/>
    <property type="match status" value="1"/>
</dbReference>
<accession>A0A7G7VI79</accession>
<dbReference type="Pfam" id="PF00476">
    <property type="entry name" value="DNA_pol_A"/>
    <property type="match status" value="1"/>
</dbReference>